<dbReference type="PANTHER" id="PTHR19848">
    <property type="entry name" value="WD40 REPEAT PROTEIN"/>
    <property type="match status" value="1"/>
</dbReference>
<dbReference type="PANTHER" id="PTHR19848:SF8">
    <property type="entry name" value="F-BOX AND WD REPEAT DOMAIN CONTAINING 7"/>
    <property type="match status" value="1"/>
</dbReference>
<dbReference type="EMBL" id="ASPP01003995">
    <property type="protein sequence ID" value="ETO32698.1"/>
    <property type="molecule type" value="Genomic_DNA"/>
</dbReference>
<dbReference type="Proteomes" id="UP000023152">
    <property type="component" value="Unassembled WGS sequence"/>
</dbReference>
<reference evidence="4 5" key="1">
    <citation type="journal article" date="2013" name="Curr. Biol.">
        <title>The Genome of the Foraminiferan Reticulomyxa filosa.</title>
        <authorList>
            <person name="Glockner G."/>
            <person name="Hulsmann N."/>
            <person name="Schleicher M."/>
            <person name="Noegel A.A."/>
            <person name="Eichinger L."/>
            <person name="Gallinger C."/>
            <person name="Pawlowski J."/>
            <person name="Sierra R."/>
            <person name="Euteneuer U."/>
            <person name="Pillet L."/>
            <person name="Moustafa A."/>
            <person name="Platzer M."/>
            <person name="Groth M."/>
            <person name="Szafranski K."/>
            <person name="Schliwa M."/>
        </authorList>
    </citation>
    <scope>NUCLEOTIDE SEQUENCE [LARGE SCALE GENOMIC DNA]</scope>
</reference>
<sequence>MEHIIKKITSHKINTVQFLHDGLKIVSCSNDKTIRIWDVLLGQQIQLLQGHLDEMISVEFSSDDSKIASCSKDNTIRIQNVSSGKQIQLLEGHSDNVTEAQFLLDGNKILSCSWDILSGKQIQVQNEDVTELQFFSNDTTIVQMIRQFNVECTDWKINPKLKGHFDSIFGIKLSLNGSKIISYSRDEII</sequence>
<keyword evidence="1 3" id="KW-0853">WD repeat</keyword>
<dbReference type="InterPro" id="IPR001680">
    <property type="entry name" value="WD40_rpt"/>
</dbReference>
<keyword evidence="2" id="KW-0677">Repeat</keyword>
<dbReference type="InterPro" id="IPR036322">
    <property type="entry name" value="WD40_repeat_dom_sf"/>
</dbReference>
<proteinExistence type="predicted"/>
<dbReference type="PROSITE" id="PS00678">
    <property type="entry name" value="WD_REPEATS_1"/>
    <property type="match status" value="1"/>
</dbReference>
<dbReference type="InterPro" id="IPR015943">
    <property type="entry name" value="WD40/YVTN_repeat-like_dom_sf"/>
</dbReference>
<dbReference type="Gene3D" id="2.130.10.10">
    <property type="entry name" value="YVTN repeat-like/Quinoprotein amine dehydrogenase"/>
    <property type="match status" value="1"/>
</dbReference>
<dbReference type="AlphaFoldDB" id="X6P3J4"/>
<evidence type="ECO:0000313" key="5">
    <source>
        <dbReference type="Proteomes" id="UP000023152"/>
    </source>
</evidence>
<gene>
    <name evidence="4" type="ORF">RFI_04418</name>
</gene>
<organism evidence="4 5">
    <name type="scientific">Reticulomyxa filosa</name>
    <dbReference type="NCBI Taxonomy" id="46433"/>
    <lineage>
        <taxon>Eukaryota</taxon>
        <taxon>Sar</taxon>
        <taxon>Rhizaria</taxon>
        <taxon>Retaria</taxon>
        <taxon>Foraminifera</taxon>
        <taxon>Monothalamids</taxon>
        <taxon>Reticulomyxidae</taxon>
        <taxon>Reticulomyxa</taxon>
    </lineage>
</organism>
<accession>X6P3J4</accession>
<keyword evidence="5" id="KW-1185">Reference proteome</keyword>
<dbReference type="PROSITE" id="PS50294">
    <property type="entry name" value="WD_REPEATS_REGION"/>
    <property type="match status" value="1"/>
</dbReference>
<dbReference type="SMART" id="SM00320">
    <property type="entry name" value="WD40"/>
    <property type="match status" value="3"/>
</dbReference>
<dbReference type="Pfam" id="PF00400">
    <property type="entry name" value="WD40"/>
    <property type="match status" value="3"/>
</dbReference>
<dbReference type="SUPFAM" id="SSF50978">
    <property type="entry name" value="WD40 repeat-like"/>
    <property type="match status" value="1"/>
</dbReference>
<evidence type="ECO:0000256" key="1">
    <source>
        <dbReference type="ARBA" id="ARBA00022574"/>
    </source>
</evidence>
<protein>
    <submittedName>
        <fullName evidence="4">Uncharacterized protein</fullName>
    </submittedName>
</protein>
<name>X6P3J4_RETFI</name>
<dbReference type="PROSITE" id="PS50082">
    <property type="entry name" value="WD_REPEATS_2"/>
    <property type="match status" value="2"/>
</dbReference>
<feature type="repeat" description="WD" evidence="3">
    <location>
        <begin position="13"/>
        <end position="47"/>
    </location>
</feature>
<evidence type="ECO:0000256" key="2">
    <source>
        <dbReference type="ARBA" id="ARBA00022737"/>
    </source>
</evidence>
<evidence type="ECO:0000313" key="4">
    <source>
        <dbReference type="EMBL" id="ETO32698.1"/>
    </source>
</evidence>
<evidence type="ECO:0000256" key="3">
    <source>
        <dbReference type="PROSITE-ProRule" id="PRU00221"/>
    </source>
</evidence>
<feature type="repeat" description="WD" evidence="3">
    <location>
        <begin position="48"/>
        <end position="89"/>
    </location>
</feature>
<comment type="caution">
    <text evidence="4">The sequence shown here is derived from an EMBL/GenBank/DDBJ whole genome shotgun (WGS) entry which is preliminary data.</text>
</comment>
<dbReference type="InterPro" id="IPR019775">
    <property type="entry name" value="WD40_repeat_CS"/>
</dbReference>